<organism evidence="1 2">
    <name type="scientific">Rhabditophanes sp. KR3021</name>
    <dbReference type="NCBI Taxonomy" id="114890"/>
    <lineage>
        <taxon>Eukaryota</taxon>
        <taxon>Metazoa</taxon>
        <taxon>Ecdysozoa</taxon>
        <taxon>Nematoda</taxon>
        <taxon>Chromadorea</taxon>
        <taxon>Rhabditida</taxon>
        <taxon>Tylenchina</taxon>
        <taxon>Panagrolaimomorpha</taxon>
        <taxon>Strongyloidoidea</taxon>
        <taxon>Alloionematidae</taxon>
        <taxon>Rhabditophanes</taxon>
    </lineage>
</organism>
<protein>
    <submittedName>
        <fullName evidence="2">DUF148 domain-containing protein</fullName>
    </submittedName>
</protein>
<evidence type="ECO:0000313" key="2">
    <source>
        <dbReference type="WBParaSite" id="RSKR_0001138800.1"/>
    </source>
</evidence>
<reference evidence="2" key="1">
    <citation type="submission" date="2016-11" db="UniProtKB">
        <authorList>
            <consortium name="WormBaseParasite"/>
        </authorList>
    </citation>
    <scope>IDENTIFICATION</scope>
    <source>
        <strain evidence="2">KR3021</strain>
    </source>
</reference>
<proteinExistence type="predicted"/>
<name>A0AC35UGP2_9BILA</name>
<dbReference type="WBParaSite" id="RSKR_0001138800.1">
    <property type="protein sequence ID" value="RSKR_0001138800.1"/>
    <property type="gene ID" value="RSKR_0001138800"/>
</dbReference>
<accession>A0AC35UGP2</accession>
<evidence type="ECO:0000313" key="1">
    <source>
        <dbReference type="Proteomes" id="UP000095286"/>
    </source>
</evidence>
<sequence>MFAPNCKTILLVAIFGVAVSAYPFGGRGFGHFGKPRGPYPKDWEDILPEDAKKNLVALYENKEIKWDERRNKFDDIMQGLTQEVKDQLPVPPEYRDLPSEIQKQLKAIKFAPNVTREEKRNKVKALIDSLPAETRKLIKPKHFPFHHGLPKEFEDILGSVVFGKLKAVHENKELSPSEKWANVEAIMNSLPTEVLSKLPLPPHLRVLPEEYQAKIKKIMIDKELTFQQKREQTKEIIKTLPEEIKKLIKVPLPPCLQNLPESIKSAVEKIFRDESLDRGSKFHKIRELLEQLPEETKNSCFSGSSTTPSFDENVEQFF</sequence>
<dbReference type="Proteomes" id="UP000095286">
    <property type="component" value="Unplaced"/>
</dbReference>